<feature type="region of interest" description="Disordered" evidence="1">
    <location>
        <begin position="1"/>
        <end position="60"/>
    </location>
</feature>
<protein>
    <submittedName>
        <fullName evidence="2">Uncharacterized protein</fullName>
    </submittedName>
</protein>
<evidence type="ECO:0000256" key="1">
    <source>
        <dbReference type="SAM" id="MobiDB-lite"/>
    </source>
</evidence>
<evidence type="ECO:0000313" key="3">
    <source>
        <dbReference type="Proteomes" id="UP000198727"/>
    </source>
</evidence>
<gene>
    <name evidence="2" type="ORF">SAMN05421810_105138</name>
</gene>
<dbReference type="STRING" id="587909.SAMN05421810_105138"/>
<dbReference type="EMBL" id="FOWW01000005">
    <property type="protein sequence ID" value="SFQ19771.1"/>
    <property type="molecule type" value="Genomic_DNA"/>
</dbReference>
<dbReference type="AlphaFoldDB" id="A0A1I5WJJ5"/>
<keyword evidence="3" id="KW-1185">Reference proteome</keyword>
<accession>A0A1I5WJJ5</accession>
<dbReference type="RefSeq" id="WP_092531023.1">
    <property type="nucleotide sequence ID" value="NZ_FOWW01000005.1"/>
</dbReference>
<dbReference type="OrthoDB" id="3634172at2"/>
<dbReference type="Proteomes" id="UP000198727">
    <property type="component" value="Unassembled WGS sequence"/>
</dbReference>
<reference evidence="3" key="1">
    <citation type="submission" date="2016-10" db="EMBL/GenBank/DDBJ databases">
        <authorList>
            <person name="Varghese N."/>
            <person name="Submissions S."/>
        </authorList>
    </citation>
    <scope>NUCLEOTIDE SEQUENCE [LARGE SCALE GENOMIC DNA]</scope>
    <source>
        <strain evidence="3">CGMCC 4.5579</strain>
    </source>
</reference>
<proteinExistence type="predicted"/>
<organism evidence="2 3">
    <name type="scientific">Amycolatopsis arida</name>
    <dbReference type="NCBI Taxonomy" id="587909"/>
    <lineage>
        <taxon>Bacteria</taxon>
        <taxon>Bacillati</taxon>
        <taxon>Actinomycetota</taxon>
        <taxon>Actinomycetes</taxon>
        <taxon>Pseudonocardiales</taxon>
        <taxon>Pseudonocardiaceae</taxon>
        <taxon>Amycolatopsis</taxon>
    </lineage>
</organism>
<name>A0A1I5WJJ5_9PSEU</name>
<sequence>MSVARRDDRHNEDLAREISDSFNRTVAAKRADTEDTGTEGTAAPPRFVVTGDRRYPKRDR</sequence>
<evidence type="ECO:0000313" key="2">
    <source>
        <dbReference type="EMBL" id="SFQ19771.1"/>
    </source>
</evidence>
<feature type="compositionally biased region" description="Basic and acidic residues" evidence="1">
    <location>
        <begin position="1"/>
        <end position="19"/>
    </location>
</feature>